<dbReference type="EnsemblPlants" id="AES88506">
    <property type="protein sequence ID" value="AES88506"/>
    <property type="gene ID" value="MTR_4g057010"/>
</dbReference>
<reference evidence="1 3" key="2">
    <citation type="journal article" date="2014" name="BMC Genomics">
        <title>An improved genome release (version Mt4.0) for the model legume Medicago truncatula.</title>
        <authorList>
            <person name="Tang H."/>
            <person name="Krishnakumar V."/>
            <person name="Bidwell S."/>
            <person name="Rosen B."/>
            <person name="Chan A."/>
            <person name="Zhou S."/>
            <person name="Gentzbittel L."/>
            <person name="Childs K.L."/>
            <person name="Yandell M."/>
            <person name="Gundlach H."/>
            <person name="Mayer K.F."/>
            <person name="Schwartz D.C."/>
            <person name="Town C.D."/>
        </authorList>
    </citation>
    <scope>GENOME REANNOTATION</scope>
    <source>
        <strain evidence="2 3">cv. Jemalong A17</strain>
    </source>
</reference>
<evidence type="ECO:0000313" key="1">
    <source>
        <dbReference type="EMBL" id="AES88506.1"/>
    </source>
</evidence>
<evidence type="ECO:0000313" key="2">
    <source>
        <dbReference type="EnsemblPlants" id="AES88506"/>
    </source>
</evidence>
<name>G7JM73_MEDTR</name>
<proteinExistence type="predicted"/>
<reference evidence="1 3" key="1">
    <citation type="journal article" date="2011" name="Nature">
        <title>The Medicago genome provides insight into the evolution of rhizobial symbioses.</title>
        <authorList>
            <person name="Young N.D."/>
            <person name="Debelle F."/>
            <person name="Oldroyd G.E."/>
            <person name="Geurts R."/>
            <person name="Cannon S.B."/>
            <person name="Udvardi M.K."/>
            <person name="Benedito V.A."/>
            <person name="Mayer K.F."/>
            <person name="Gouzy J."/>
            <person name="Schoof H."/>
            <person name="Van de Peer Y."/>
            <person name="Proost S."/>
            <person name="Cook D.R."/>
            <person name="Meyers B.C."/>
            <person name="Spannagl M."/>
            <person name="Cheung F."/>
            <person name="De Mita S."/>
            <person name="Krishnakumar V."/>
            <person name="Gundlach H."/>
            <person name="Zhou S."/>
            <person name="Mudge J."/>
            <person name="Bharti A.K."/>
            <person name="Murray J.D."/>
            <person name="Naoumkina M.A."/>
            <person name="Rosen B."/>
            <person name="Silverstein K.A."/>
            <person name="Tang H."/>
            <person name="Rombauts S."/>
            <person name="Zhao P.X."/>
            <person name="Zhou P."/>
            <person name="Barbe V."/>
            <person name="Bardou P."/>
            <person name="Bechner M."/>
            <person name="Bellec A."/>
            <person name="Berger A."/>
            <person name="Berges H."/>
            <person name="Bidwell S."/>
            <person name="Bisseling T."/>
            <person name="Choisne N."/>
            <person name="Couloux A."/>
            <person name="Denny R."/>
            <person name="Deshpande S."/>
            <person name="Dai X."/>
            <person name="Doyle J.J."/>
            <person name="Dudez A.M."/>
            <person name="Farmer A.D."/>
            <person name="Fouteau S."/>
            <person name="Franken C."/>
            <person name="Gibelin C."/>
            <person name="Gish J."/>
            <person name="Goldstein S."/>
            <person name="Gonzalez A.J."/>
            <person name="Green P.J."/>
            <person name="Hallab A."/>
            <person name="Hartog M."/>
            <person name="Hua A."/>
            <person name="Humphray S.J."/>
            <person name="Jeong D.H."/>
            <person name="Jing Y."/>
            <person name="Jocker A."/>
            <person name="Kenton S.M."/>
            <person name="Kim D.J."/>
            <person name="Klee K."/>
            <person name="Lai H."/>
            <person name="Lang C."/>
            <person name="Lin S."/>
            <person name="Macmil S.L."/>
            <person name="Magdelenat G."/>
            <person name="Matthews L."/>
            <person name="McCorrison J."/>
            <person name="Monaghan E.L."/>
            <person name="Mun J.H."/>
            <person name="Najar F.Z."/>
            <person name="Nicholson C."/>
            <person name="Noirot C."/>
            <person name="O'Bleness M."/>
            <person name="Paule C.R."/>
            <person name="Poulain J."/>
            <person name="Prion F."/>
            <person name="Qin B."/>
            <person name="Qu C."/>
            <person name="Retzel E.F."/>
            <person name="Riddle C."/>
            <person name="Sallet E."/>
            <person name="Samain S."/>
            <person name="Samson N."/>
            <person name="Sanders I."/>
            <person name="Saurat O."/>
            <person name="Scarpelli C."/>
            <person name="Schiex T."/>
            <person name="Segurens B."/>
            <person name="Severin A.J."/>
            <person name="Sherrier D.J."/>
            <person name="Shi R."/>
            <person name="Sims S."/>
            <person name="Singer S.R."/>
            <person name="Sinharoy S."/>
            <person name="Sterck L."/>
            <person name="Viollet A."/>
            <person name="Wang B.B."/>
            <person name="Wang K."/>
            <person name="Wang M."/>
            <person name="Wang X."/>
            <person name="Warfsmann J."/>
            <person name="Weissenbach J."/>
            <person name="White D.D."/>
            <person name="White J.D."/>
            <person name="Wiley G.B."/>
            <person name="Wincker P."/>
            <person name="Xing Y."/>
            <person name="Yang L."/>
            <person name="Yao Z."/>
            <person name="Ying F."/>
            <person name="Zhai J."/>
            <person name="Zhou L."/>
            <person name="Zuber A."/>
            <person name="Denarie J."/>
            <person name="Dixon R.A."/>
            <person name="May G.D."/>
            <person name="Schwartz D.C."/>
            <person name="Rogers J."/>
            <person name="Quetier F."/>
            <person name="Town C.D."/>
            <person name="Roe B.A."/>
        </authorList>
    </citation>
    <scope>NUCLEOTIDE SEQUENCE [LARGE SCALE GENOMIC DNA]</scope>
    <source>
        <strain evidence="1">A17</strain>
        <strain evidence="2 3">cv. Jemalong A17</strain>
    </source>
</reference>
<gene>
    <name evidence="1" type="ordered locus">MTR_4g057010</name>
</gene>
<protein>
    <submittedName>
        <fullName evidence="1 2">Uncharacterized protein</fullName>
    </submittedName>
</protein>
<dbReference type="EMBL" id="CM001220">
    <property type="protein sequence ID" value="AES88506.1"/>
    <property type="molecule type" value="Genomic_DNA"/>
</dbReference>
<dbReference type="PaxDb" id="3880-AES88506"/>
<dbReference type="Proteomes" id="UP000002051">
    <property type="component" value="Chromosome 4"/>
</dbReference>
<reference evidence="2" key="3">
    <citation type="submission" date="2015-04" db="UniProtKB">
        <authorList>
            <consortium name="EnsemblPlants"/>
        </authorList>
    </citation>
    <scope>IDENTIFICATION</scope>
    <source>
        <strain evidence="2">cv. Jemalong A17</strain>
    </source>
</reference>
<accession>G7JM73</accession>
<evidence type="ECO:0000313" key="3">
    <source>
        <dbReference type="Proteomes" id="UP000002051"/>
    </source>
</evidence>
<dbReference type="AlphaFoldDB" id="G7JM73"/>
<sequence>MEAHAFSPSQVETFPINTAFHIHNFSFRTGSVQEEGDSRSQGGVLSSPIFSRNYREGECELRYLRFVDGLT</sequence>
<keyword evidence="3" id="KW-1185">Reference proteome</keyword>
<dbReference type="HOGENOM" id="CLU_2743809_0_0_1"/>
<organism evidence="1 3">
    <name type="scientific">Medicago truncatula</name>
    <name type="common">Barrel medic</name>
    <name type="synonym">Medicago tribuloides</name>
    <dbReference type="NCBI Taxonomy" id="3880"/>
    <lineage>
        <taxon>Eukaryota</taxon>
        <taxon>Viridiplantae</taxon>
        <taxon>Streptophyta</taxon>
        <taxon>Embryophyta</taxon>
        <taxon>Tracheophyta</taxon>
        <taxon>Spermatophyta</taxon>
        <taxon>Magnoliopsida</taxon>
        <taxon>eudicotyledons</taxon>
        <taxon>Gunneridae</taxon>
        <taxon>Pentapetalae</taxon>
        <taxon>rosids</taxon>
        <taxon>fabids</taxon>
        <taxon>Fabales</taxon>
        <taxon>Fabaceae</taxon>
        <taxon>Papilionoideae</taxon>
        <taxon>50 kb inversion clade</taxon>
        <taxon>NPAAA clade</taxon>
        <taxon>Hologalegina</taxon>
        <taxon>IRL clade</taxon>
        <taxon>Trifolieae</taxon>
        <taxon>Medicago</taxon>
    </lineage>
</organism>